<evidence type="ECO:0000313" key="7">
    <source>
        <dbReference type="EMBL" id="GGB04543.1"/>
    </source>
</evidence>
<reference evidence="7" key="2">
    <citation type="submission" date="2020-09" db="EMBL/GenBank/DDBJ databases">
        <authorList>
            <person name="Sun Q."/>
            <person name="Zhou Y."/>
        </authorList>
    </citation>
    <scope>NUCLEOTIDE SEQUENCE</scope>
    <source>
        <strain evidence="7">CGMCC 1.15448</strain>
    </source>
</reference>
<dbReference type="EMBL" id="BMJC01000003">
    <property type="protein sequence ID" value="GGB04543.1"/>
    <property type="molecule type" value="Genomic_DNA"/>
</dbReference>
<reference evidence="7" key="1">
    <citation type="journal article" date="2014" name="Int. J. Syst. Evol. Microbiol.">
        <title>Complete genome sequence of Corynebacterium casei LMG S-19264T (=DSM 44701T), isolated from a smear-ripened cheese.</title>
        <authorList>
            <consortium name="US DOE Joint Genome Institute (JGI-PGF)"/>
            <person name="Walter F."/>
            <person name="Albersmeier A."/>
            <person name="Kalinowski J."/>
            <person name="Ruckert C."/>
        </authorList>
    </citation>
    <scope>NUCLEOTIDE SEQUENCE</scope>
    <source>
        <strain evidence="7">CGMCC 1.15448</strain>
    </source>
</reference>
<feature type="domain" description="SAM-dependent MTase RsmB/NOP-type" evidence="6">
    <location>
        <begin position="113"/>
        <end position="389"/>
    </location>
</feature>
<dbReference type="PROSITE" id="PS51686">
    <property type="entry name" value="SAM_MT_RSMB_NOP"/>
    <property type="match status" value="1"/>
</dbReference>
<evidence type="ECO:0000256" key="5">
    <source>
        <dbReference type="PROSITE-ProRule" id="PRU01023"/>
    </source>
</evidence>
<evidence type="ECO:0000313" key="8">
    <source>
        <dbReference type="Proteomes" id="UP000607559"/>
    </source>
</evidence>
<dbReference type="InterPro" id="IPR029063">
    <property type="entry name" value="SAM-dependent_MTases_sf"/>
</dbReference>
<accession>A0A8J2UDY2</accession>
<evidence type="ECO:0000256" key="3">
    <source>
        <dbReference type="ARBA" id="ARBA00022691"/>
    </source>
</evidence>
<dbReference type="GO" id="GO:0003723">
    <property type="term" value="F:RNA binding"/>
    <property type="evidence" value="ECO:0007669"/>
    <property type="project" value="UniProtKB-UniRule"/>
</dbReference>
<feature type="binding site" evidence="5">
    <location>
        <position position="272"/>
    </location>
    <ligand>
        <name>S-adenosyl-L-methionine</name>
        <dbReference type="ChEBI" id="CHEBI:59789"/>
    </ligand>
</feature>
<keyword evidence="4 5" id="KW-0694">RNA-binding</keyword>
<dbReference type="GO" id="GO:0001510">
    <property type="term" value="P:RNA methylation"/>
    <property type="evidence" value="ECO:0007669"/>
    <property type="project" value="InterPro"/>
</dbReference>
<dbReference type="InterPro" id="IPR023267">
    <property type="entry name" value="RCMT"/>
</dbReference>
<dbReference type="GO" id="GO:0008173">
    <property type="term" value="F:RNA methyltransferase activity"/>
    <property type="evidence" value="ECO:0007669"/>
    <property type="project" value="InterPro"/>
</dbReference>
<evidence type="ECO:0000256" key="1">
    <source>
        <dbReference type="ARBA" id="ARBA00022603"/>
    </source>
</evidence>
<keyword evidence="2 5" id="KW-0808">Transferase</keyword>
<dbReference type="PANTHER" id="PTHR22807">
    <property type="entry name" value="NOP2 YEAST -RELATED NOL1/NOP2/FMU SUN DOMAIN-CONTAINING"/>
    <property type="match status" value="1"/>
</dbReference>
<keyword evidence="1 5" id="KW-0489">Methyltransferase</keyword>
<comment type="caution">
    <text evidence="5">Lacks conserved residue(s) required for the propagation of feature annotation.</text>
</comment>
<dbReference type="PANTHER" id="PTHR22807:SF53">
    <property type="entry name" value="RIBOSOMAL RNA SMALL SUBUNIT METHYLTRANSFERASE B-RELATED"/>
    <property type="match status" value="1"/>
</dbReference>
<keyword evidence="3 5" id="KW-0949">S-adenosyl-L-methionine</keyword>
<dbReference type="AlphaFoldDB" id="A0A8J2UDY2"/>
<proteinExistence type="inferred from homology"/>
<evidence type="ECO:0000259" key="6">
    <source>
        <dbReference type="PROSITE" id="PS51686"/>
    </source>
</evidence>
<dbReference type="InterPro" id="IPR001678">
    <property type="entry name" value="MeTrfase_RsmB-F_NOP2_dom"/>
</dbReference>
<dbReference type="Proteomes" id="UP000607559">
    <property type="component" value="Unassembled WGS sequence"/>
</dbReference>
<organism evidence="7 8">
    <name type="scientific">Puia dinghuensis</name>
    <dbReference type="NCBI Taxonomy" id="1792502"/>
    <lineage>
        <taxon>Bacteria</taxon>
        <taxon>Pseudomonadati</taxon>
        <taxon>Bacteroidota</taxon>
        <taxon>Chitinophagia</taxon>
        <taxon>Chitinophagales</taxon>
        <taxon>Chitinophagaceae</taxon>
        <taxon>Puia</taxon>
    </lineage>
</organism>
<dbReference type="RefSeq" id="WP_229688922.1">
    <property type="nucleotide sequence ID" value="NZ_BMJC01000003.1"/>
</dbReference>
<dbReference type="PRINTS" id="PR02008">
    <property type="entry name" value="RCMTFAMILY"/>
</dbReference>
<dbReference type="SUPFAM" id="SSF53335">
    <property type="entry name" value="S-adenosyl-L-methionine-dependent methyltransferases"/>
    <property type="match status" value="1"/>
</dbReference>
<protein>
    <submittedName>
        <fullName evidence="7">Methyltransferase</fullName>
    </submittedName>
</protein>
<dbReference type="Gene3D" id="3.40.50.150">
    <property type="entry name" value="Vaccinia Virus protein VP39"/>
    <property type="match status" value="1"/>
</dbReference>
<comment type="similarity">
    <text evidence="5">Belongs to the class I-like SAM-binding methyltransferase superfamily. RsmB/NOP family.</text>
</comment>
<dbReference type="Pfam" id="PF01189">
    <property type="entry name" value="Methyltr_RsmB-F"/>
    <property type="match status" value="1"/>
</dbReference>
<evidence type="ECO:0000256" key="4">
    <source>
        <dbReference type="ARBA" id="ARBA00022884"/>
    </source>
</evidence>
<keyword evidence="8" id="KW-1185">Reference proteome</keyword>
<evidence type="ECO:0000256" key="2">
    <source>
        <dbReference type="ARBA" id="ARBA00022679"/>
    </source>
</evidence>
<comment type="caution">
    <text evidence="7">The sequence shown here is derived from an EMBL/GenBank/DDBJ whole genome shotgun (WGS) entry which is preliminary data.</text>
</comment>
<dbReference type="InterPro" id="IPR049560">
    <property type="entry name" value="MeTrfase_RsmB-F_NOP2_cat"/>
</dbReference>
<feature type="binding site" evidence="5">
    <location>
        <position position="245"/>
    </location>
    <ligand>
        <name>S-adenosyl-L-methionine</name>
        <dbReference type="ChEBI" id="CHEBI:59789"/>
    </ligand>
</feature>
<gene>
    <name evidence="7" type="ORF">GCM10011511_29800</name>
</gene>
<sequence length="389" mass="44370">MTKADGGGFKDMKFDNQLRHAADIIDTYKGEEPLHVWLKDFFRANKQMGSRDRKLFSTLVYSFYRLGYAVRDLPVKERILTGLFLCTDIPNEFLHYFKPTLNDSITRPIAEKLATAGIDPTDIFPWKEELSAAIDHEAFCLSFLRQPDLFLRIRPGQESTVRGKLENTGEFIPPFTYRLPNGFKVEEHLTPDREVVIQDYSSQRVAEFLQDTEAPHSFWDACAASGGKSILAHDLYPDMDITVSDVRESILNNLRTRFQTAGIKKYHSFLVDLTHNDIVNLPVAALVLADTPCTGSGTWGRTPEELYFFHSKAITRYQMMQRQILTNIATLLSPGATLVYCTCSVFKRENEEMAAFIRDGFGLQLHRMENLIGYPHRADTLFAARFSKA</sequence>
<feature type="active site" description="Nucleophile" evidence="5">
    <location>
        <position position="343"/>
    </location>
</feature>
<feature type="binding site" evidence="5">
    <location>
        <position position="290"/>
    </location>
    <ligand>
        <name>S-adenosyl-L-methionine</name>
        <dbReference type="ChEBI" id="CHEBI:59789"/>
    </ligand>
</feature>
<name>A0A8J2UDY2_9BACT</name>